<dbReference type="STRING" id="452652.KSE_58570"/>
<feature type="compositionally biased region" description="Low complexity" evidence="1">
    <location>
        <begin position="1"/>
        <end position="18"/>
    </location>
</feature>
<dbReference type="KEGG" id="ksk:KSE_58570"/>
<evidence type="ECO:0000313" key="2">
    <source>
        <dbReference type="EMBL" id="BAJ31627.1"/>
    </source>
</evidence>
<evidence type="ECO:0000256" key="1">
    <source>
        <dbReference type="SAM" id="MobiDB-lite"/>
    </source>
</evidence>
<proteinExistence type="predicted"/>
<gene>
    <name evidence="2" type="ordered locus">KSE_58570</name>
</gene>
<evidence type="ECO:0000313" key="3">
    <source>
        <dbReference type="Proteomes" id="UP000007076"/>
    </source>
</evidence>
<feature type="region of interest" description="Disordered" evidence="1">
    <location>
        <begin position="1"/>
        <end position="30"/>
    </location>
</feature>
<dbReference type="RefSeq" id="WP_014138924.1">
    <property type="nucleotide sequence ID" value="NC_016109.1"/>
</dbReference>
<feature type="region of interest" description="Disordered" evidence="1">
    <location>
        <begin position="56"/>
        <end position="79"/>
    </location>
</feature>
<accession>E4N3Z6</accession>
<dbReference type="HOGENOM" id="CLU_2601374_0_0_11"/>
<dbReference type="PATRIC" id="fig|452652.3.peg.5864"/>
<dbReference type="Proteomes" id="UP000007076">
    <property type="component" value="Chromosome"/>
</dbReference>
<keyword evidence="3" id="KW-1185">Reference proteome</keyword>
<name>E4N3Z6_KITSK</name>
<organism evidence="2 3">
    <name type="scientific">Kitasatospora setae (strain ATCC 33774 / DSM 43861 / JCM 3304 / KCC A-0304 / NBRC 14216 / KM-6054)</name>
    <name type="common">Streptomyces setae</name>
    <dbReference type="NCBI Taxonomy" id="452652"/>
    <lineage>
        <taxon>Bacteria</taxon>
        <taxon>Bacillati</taxon>
        <taxon>Actinomycetota</taxon>
        <taxon>Actinomycetes</taxon>
        <taxon>Kitasatosporales</taxon>
        <taxon>Streptomycetaceae</taxon>
        <taxon>Kitasatospora</taxon>
    </lineage>
</organism>
<sequence length="79" mass="8000">MTAAAPPGRAQPARRLAPGTPWRPDRTLGFAPPAEPVAVALAGDGVLDGVRGASADGGTWRIEHGRTDFRPPHPAGGAA</sequence>
<reference evidence="2 3" key="1">
    <citation type="journal article" date="2010" name="DNA Res.">
        <title>Genome sequence of Kitasatospora setae NBRC 14216T: an evolutionary snapshot of the family Streptomycetaceae.</title>
        <authorList>
            <person name="Ichikawa N."/>
            <person name="Oguchi A."/>
            <person name="Ikeda H."/>
            <person name="Ishikawa J."/>
            <person name="Kitani S."/>
            <person name="Watanabe Y."/>
            <person name="Nakamura S."/>
            <person name="Katano Y."/>
            <person name="Kishi E."/>
            <person name="Sasagawa M."/>
            <person name="Ankai A."/>
            <person name="Fukui S."/>
            <person name="Hashimoto Y."/>
            <person name="Kamata S."/>
            <person name="Otoguro M."/>
            <person name="Tanikawa S."/>
            <person name="Nihira T."/>
            <person name="Horinouchi S."/>
            <person name="Ohnishi Y."/>
            <person name="Hayakawa M."/>
            <person name="Kuzuyama T."/>
            <person name="Arisawa A."/>
            <person name="Nomoto F."/>
            <person name="Miura H."/>
            <person name="Takahashi Y."/>
            <person name="Fujita N."/>
        </authorList>
    </citation>
    <scope>NUCLEOTIDE SEQUENCE [LARGE SCALE GENOMIC DNA]</scope>
    <source>
        <strain evidence="3">ATCC 33774 / DSM 43861 / JCM 3304 / KCC A-0304 / NBRC 14216 / KM-6054</strain>
    </source>
</reference>
<dbReference type="AlphaFoldDB" id="E4N3Z6"/>
<feature type="compositionally biased region" description="Basic and acidic residues" evidence="1">
    <location>
        <begin position="61"/>
        <end position="71"/>
    </location>
</feature>
<dbReference type="EMBL" id="AP010968">
    <property type="protein sequence ID" value="BAJ31627.1"/>
    <property type="molecule type" value="Genomic_DNA"/>
</dbReference>
<protein>
    <submittedName>
        <fullName evidence="2">Uncharacterized protein</fullName>
    </submittedName>
</protein>